<feature type="region of interest" description="Disordered" evidence="1">
    <location>
        <begin position="64"/>
        <end position="83"/>
    </location>
</feature>
<proteinExistence type="predicted"/>
<name>A0A2V3IG81_9FLOR</name>
<sequence>MVQKQLTPDWLHDFIAPQSGNNAQNIELYRLPSTTVKIQRTEDKSEIIEWVRGDAPEAVDGKIMTNSSNLSEPEQSMGVSVDGRRPDFKAREFGRLLYVLAGTRMTAARQKLMECYDREQLDQEIGNPWEEEVASLFRDMEFKPQANAVLTGGATKSDRVIIS</sequence>
<evidence type="ECO:0000313" key="2">
    <source>
        <dbReference type="EMBL" id="PXF41038.1"/>
    </source>
</evidence>
<reference evidence="2 3" key="1">
    <citation type="journal article" date="2018" name="Mol. Biol. Evol.">
        <title>Analysis of the draft genome of the red seaweed Gracilariopsis chorda provides insights into genome size evolution in Rhodophyta.</title>
        <authorList>
            <person name="Lee J."/>
            <person name="Yang E.C."/>
            <person name="Graf L."/>
            <person name="Yang J.H."/>
            <person name="Qiu H."/>
            <person name="Zel Zion U."/>
            <person name="Chan C.X."/>
            <person name="Stephens T.G."/>
            <person name="Weber A.P.M."/>
            <person name="Boo G.H."/>
            <person name="Boo S.M."/>
            <person name="Kim K.M."/>
            <person name="Shin Y."/>
            <person name="Jung M."/>
            <person name="Lee S.J."/>
            <person name="Yim H.S."/>
            <person name="Lee J.H."/>
            <person name="Bhattacharya D."/>
            <person name="Yoon H.S."/>
        </authorList>
    </citation>
    <scope>NUCLEOTIDE SEQUENCE [LARGE SCALE GENOMIC DNA]</scope>
    <source>
        <strain evidence="2 3">SKKU-2015</strain>
        <tissue evidence="2">Whole body</tissue>
    </source>
</reference>
<dbReference type="Proteomes" id="UP000247409">
    <property type="component" value="Unassembled WGS sequence"/>
</dbReference>
<evidence type="ECO:0000313" key="3">
    <source>
        <dbReference type="Proteomes" id="UP000247409"/>
    </source>
</evidence>
<protein>
    <submittedName>
        <fullName evidence="2">Uncharacterized protein</fullName>
    </submittedName>
</protein>
<comment type="caution">
    <text evidence="2">The sequence shown here is derived from an EMBL/GenBank/DDBJ whole genome shotgun (WGS) entry which is preliminary data.</text>
</comment>
<gene>
    <name evidence="2" type="ORF">BWQ96_09253</name>
</gene>
<keyword evidence="3" id="KW-1185">Reference proteome</keyword>
<accession>A0A2V3IG81</accession>
<organism evidence="2 3">
    <name type="scientific">Gracilariopsis chorda</name>
    <dbReference type="NCBI Taxonomy" id="448386"/>
    <lineage>
        <taxon>Eukaryota</taxon>
        <taxon>Rhodophyta</taxon>
        <taxon>Florideophyceae</taxon>
        <taxon>Rhodymeniophycidae</taxon>
        <taxon>Gracilariales</taxon>
        <taxon>Gracilariaceae</taxon>
        <taxon>Gracilariopsis</taxon>
    </lineage>
</organism>
<dbReference type="AlphaFoldDB" id="A0A2V3IG81"/>
<evidence type="ECO:0000256" key="1">
    <source>
        <dbReference type="SAM" id="MobiDB-lite"/>
    </source>
</evidence>
<dbReference type="EMBL" id="NBIV01000241">
    <property type="protein sequence ID" value="PXF41038.1"/>
    <property type="molecule type" value="Genomic_DNA"/>
</dbReference>
<feature type="compositionally biased region" description="Polar residues" evidence="1">
    <location>
        <begin position="64"/>
        <end position="78"/>
    </location>
</feature>